<proteinExistence type="predicted"/>
<comment type="caution">
    <text evidence="9">The sequence shown here is derived from an EMBL/GenBank/DDBJ whole genome shotgun (WGS) entry which is preliminary data.</text>
</comment>
<accession>A0A520XH64</accession>
<evidence type="ECO:0000256" key="3">
    <source>
        <dbReference type="ARBA" id="ARBA00022989"/>
    </source>
</evidence>
<dbReference type="Proteomes" id="UP000322454">
    <property type="component" value="Unassembled WGS sequence"/>
</dbReference>
<evidence type="ECO:0000259" key="7">
    <source>
        <dbReference type="Pfam" id="PF25917"/>
    </source>
</evidence>
<comment type="subcellular location">
    <subcellularLocation>
        <location evidence="1">Membrane</location>
        <topology evidence="1">Single-pass membrane protein</topology>
    </subcellularLocation>
</comment>
<evidence type="ECO:0000256" key="6">
    <source>
        <dbReference type="SAM" id="Phobius"/>
    </source>
</evidence>
<keyword evidence="3 6" id="KW-1133">Transmembrane helix</keyword>
<evidence type="ECO:0000256" key="5">
    <source>
        <dbReference type="SAM" id="MobiDB-lite"/>
    </source>
</evidence>
<dbReference type="EMBL" id="SHMQ01000001">
    <property type="protein sequence ID" value="RZV40542.1"/>
    <property type="molecule type" value="Genomic_DNA"/>
</dbReference>
<dbReference type="AlphaFoldDB" id="A0A520XH64"/>
<dbReference type="GO" id="GO:0055085">
    <property type="term" value="P:transmembrane transport"/>
    <property type="evidence" value="ECO:0007669"/>
    <property type="project" value="InterPro"/>
</dbReference>
<reference evidence="9 10" key="1">
    <citation type="submission" date="2019-01" db="EMBL/GenBank/DDBJ databases">
        <title>Insights into ecological role of a new deltaproteobacterial order Candidatus Sinidesulfobacterales (Sva0485) by metagenomics and metatranscriptomics.</title>
        <authorList>
            <person name="Tan S."/>
            <person name="Liu J."/>
            <person name="Fang Y."/>
            <person name="Hedlund B."/>
            <person name="Lian Z.-H."/>
            <person name="Huang L.-Y."/>
            <person name="Li J.-T."/>
            <person name="Huang L.-N."/>
            <person name="Li W.-J."/>
            <person name="Jiang H.-C."/>
            <person name="Dong H.-L."/>
            <person name="Shu W.-S."/>
        </authorList>
    </citation>
    <scope>NUCLEOTIDE SEQUENCE [LARGE SCALE GENOMIC DNA]</scope>
    <source>
        <strain evidence="9">AP4</strain>
    </source>
</reference>
<name>A0A520XH64_9DELT</name>
<evidence type="ECO:0000256" key="1">
    <source>
        <dbReference type="ARBA" id="ARBA00004167"/>
    </source>
</evidence>
<dbReference type="InterPro" id="IPR058625">
    <property type="entry name" value="MdtA-like_BSH"/>
</dbReference>
<evidence type="ECO:0000259" key="8">
    <source>
        <dbReference type="Pfam" id="PF25954"/>
    </source>
</evidence>
<sequence length="377" mass="41622">MENKTNEGAVNAVNADNGDDKNIGGNVNGNGKKNRVKKKYVLIAIIVVLVIGTIFELHNIEFSFSHVTTSDAFVDGSSAIVPVAPQVKGKVVEVYVKENQFVKKGQPLFKIDQSDYIQDVNRSLAGFKASKKQIKQISISILVQNSALAKARYQLKADEALEKLDRQNYIRYRNLYEGKAASKLMFDEMATKYKMTLAKVGADEANLTQIAASIAELRTALKSRVFFAKTARAAYKIAQINLHRTIVYAPCNGYVTKKNVNVGSYVMPGIPYLNVVNLRKVWIVANFKESDIDNIKIGAPVIITVDAYPGVTFHGTVSSFQSGTGSVFSLLPPENATGNYIKVVQRVPVKINLNKEFYSKTPLYPGLSVEPFVKIEK</sequence>
<protein>
    <submittedName>
        <fullName evidence="9">HlyD family secretion protein</fullName>
    </submittedName>
</protein>
<evidence type="ECO:0000313" key="9">
    <source>
        <dbReference type="EMBL" id="RZV40542.1"/>
    </source>
</evidence>
<dbReference type="Pfam" id="PF25917">
    <property type="entry name" value="BSH_RND"/>
    <property type="match status" value="1"/>
</dbReference>
<dbReference type="PRINTS" id="PR01490">
    <property type="entry name" value="RTXTOXIND"/>
</dbReference>
<dbReference type="InterPro" id="IPR058792">
    <property type="entry name" value="Beta-barrel_RND_2"/>
</dbReference>
<dbReference type="PANTHER" id="PTHR30386:SF26">
    <property type="entry name" value="TRANSPORT PROTEIN COMB"/>
    <property type="match status" value="1"/>
</dbReference>
<dbReference type="Gene3D" id="1.10.287.470">
    <property type="entry name" value="Helix hairpin bin"/>
    <property type="match status" value="1"/>
</dbReference>
<gene>
    <name evidence="9" type="ORF">EVJ48_01080</name>
</gene>
<organism evidence="9 10">
    <name type="scientific">Candidatus Acidulodesulfobacterium acidiphilum</name>
    <dbReference type="NCBI Taxonomy" id="2597224"/>
    <lineage>
        <taxon>Bacteria</taxon>
        <taxon>Deltaproteobacteria</taxon>
        <taxon>Candidatus Acidulodesulfobacterales</taxon>
        <taxon>Candidatus Acidulodesulfobacterium</taxon>
    </lineage>
</organism>
<feature type="domain" description="CusB-like beta-barrel" evidence="8">
    <location>
        <begin position="280"/>
        <end position="319"/>
    </location>
</feature>
<dbReference type="SUPFAM" id="SSF111369">
    <property type="entry name" value="HlyD-like secretion proteins"/>
    <property type="match status" value="2"/>
</dbReference>
<keyword evidence="4 6" id="KW-0472">Membrane</keyword>
<dbReference type="Gene3D" id="2.40.30.170">
    <property type="match status" value="1"/>
</dbReference>
<feature type="domain" description="Multidrug resistance protein MdtA-like barrel-sandwich hybrid" evidence="7">
    <location>
        <begin position="80"/>
        <end position="276"/>
    </location>
</feature>
<feature type="region of interest" description="Disordered" evidence="5">
    <location>
        <begin position="1"/>
        <end position="29"/>
    </location>
</feature>
<dbReference type="GO" id="GO:0016020">
    <property type="term" value="C:membrane"/>
    <property type="evidence" value="ECO:0007669"/>
    <property type="project" value="UniProtKB-SubCell"/>
</dbReference>
<evidence type="ECO:0000313" key="10">
    <source>
        <dbReference type="Proteomes" id="UP000322454"/>
    </source>
</evidence>
<dbReference type="Gene3D" id="2.40.50.100">
    <property type="match status" value="1"/>
</dbReference>
<dbReference type="PANTHER" id="PTHR30386">
    <property type="entry name" value="MEMBRANE FUSION SUBUNIT OF EMRAB-TOLC MULTIDRUG EFFLUX PUMP"/>
    <property type="match status" value="1"/>
</dbReference>
<evidence type="ECO:0000256" key="2">
    <source>
        <dbReference type="ARBA" id="ARBA00022692"/>
    </source>
</evidence>
<dbReference type="InterPro" id="IPR050739">
    <property type="entry name" value="MFP"/>
</dbReference>
<keyword evidence="2 6" id="KW-0812">Transmembrane</keyword>
<dbReference type="Pfam" id="PF25954">
    <property type="entry name" value="Beta-barrel_RND_2"/>
    <property type="match status" value="1"/>
</dbReference>
<evidence type="ECO:0000256" key="4">
    <source>
        <dbReference type="ARBA" id="ARBA00023136"/>
    </source>
</evidence>
<feature type="transmembrane region" description="Helical" evidence="6">
    <location>
        <begin position="40"/>
        <end position="58"/>
    </location>
</feature>